<protein>
    <submittedName>
        <fullName evidence="5">Mycofactocin-coupled SDR family oxidoreductase</fullName>
    </submittedName>
</protein>
<dbReference type="SUPFAM" id="SSF51735">
    <property type="entry name" value="NAD(P)-binding Rossmann-fold domains"/>
    <property type="match status" value="1"/>
</dbReference>
<keyword evidence="6" id="KW-1185">Reference proteome</keyword>
<dbReference type="CDD" id="cd05233">
    <property type="entry name" value="SDR_c"/>
    <property type="match status" value="1"/>
</dbReference>
<dbReference type="PRINTS" id="PR00080">
    <property type="entry name" value="SDRFAMILY"/>
</dbReference>
<gene>
    <name evidence="5" type="ORF">GCM10009836_18990</name>
</gene>
<sequence>MAPTTTARLAGKVALVTGAARGQGRSHAVRFAEEGADVVAIDLEHGIGSVRYPLGTPAELEETAAQVRALGRRVVTAIADVRDEKQLTVAVDAAVAELGGLDVVCANAGITSAAPATAMTAEQWRDVLDVNLTGVFHTVRVAVPHLRAAGGGSVVIVNSAAGLRAYRNLAHYTAAKHGLVGLMRNLALELGEDWIRVNSVHPTGVDTPMMLNDDALRLYRPDLENPTRDDVAPVFSGVHALPVPWVEPVDVSNAVVFLASDEARYITGASLPVDAGRGLT</sequence>
<organism evidence="5 6">
    <name type="scientific">Pseudonocardia ailaonensis</name>
    <dbReference type="NCBI Taxonomy" id="367279"/>
    <lineage>
        <taxon>Bacteria</taxon>
        <taxon>Bacillati</taxon>
        <taxon>Actinomycetota</taxon>
        <taxon>Actinomycetes</taxon>
        <taxon>Pseudonocardiales</taxon>
        <taxon>Pseudonocardiaceae</taxon>
        <taxon>Pseudonocardia</taxon>
    </lineage>
</organism>
<evidence type="ECO:0000256" key="1">
    <source>
        <dbReference type="ARBA" id="ARBA00006484"/>
    </source>
</evidence>
<accession>A0ABN2MYE5</accession>
<dbReference type="PANTHER" id="PTHR24321">
    <property type="entry name" value="DEHYDROGENASES, SHORT CHAIN"/>
    <property type="match status" value="1"/>
</dbReference>
<comment type="similarity">
    <text evidence="1 4">Belongs to the short-chain dehydrogenases/reductases (SDR) family.</text>
</comment>
<name>A0ABN2MYE5_9PSEU</name>
<dbReference type="Proteomes" id="UP001500449">
    <property type="component" value="Unassembled WGS sequence"/>
</dbReference>
<reference evidence="5 6" key="1">
    <citation type="journal article" date="2019" name="Int. J. Syst. Evol. Microbiol.">
        <title>The Global Catalogue of Microorganisms (GCM) 10K type strain sequencing project: providing services to taxonomists for standard genome sequencing and annotation.</title>
        <authorList>
            <consortium name="The Broad Institute Genomics Platform"/>
            <consortium name="The Broad Institute Genome Sequencing Center for Infectious Disease"/>
            <person name="Wu L."/>
            <person name="Ma J."/>
        </authorList>
    </citation>
    <scope>NUCLEOTIDE SEQUENCE [LARGE SCALE GENOMIC DNA]</scope>
    <source>
        <strain evidence="5 6">JCM 16009</strain>
    </source>
</reference>
<dbReference type="Gene3D" id="3.40.50.720">
    <property type="entry name" value="NAD(P)-binding Rossmann-like Domain"/>
    <property type="match status" value="1"/>
</dbReference>
<keyword evidence="2" id="KW-0560">Oxidoreductase</keyword>
<dbReference type="InterPro" id="IPR020904">
    <property type="entry name" value="Sc_DH/Rdtase_CS"/>
</dbReference>
<comment type="caution">
    <text evidence="5">The sequence shown here is derived from an EMBL/GenBank/DDBJ whole genome shotgun (WGS) entry which is preliminary data.</text>
</comment>
<dbReference type="NCBIfam" id="NF009467">
    <property type="entry name" value="PRK12826.1-3"/>
    <property type="match status" value="1"/>
</dbReference>
<dbReference type="InterPro" id="IPR002347">
    <property type="entry name" value="SDR_fam"/>
</dbReference>
<evidence type="ECO:0000256" key="3">
    <source>
        <dbReference type="ARBA" id="ARBA00023027"/>
    </source>
</evidence>
<dbReference type="PANTHER" id="PTHR24321:SF8">
    <property type="entry name" value="ESTRADIOL 17-BETA-DEHYDROGENASE 8-RELATED"/>
    <property type="match status" value="1"/>
</dbReference>
<dbReference type="EMBL" id="BAAAQK010000005">
    <property type="protein sequence ID" value="GAA1839954.1"/>
    <property type="molecule type" value="Genomic_DNA"/>
</dbReference>
<dbReference type="NCBIfam" id="TIGR03971">
    <property type="entry name" value="SDR_subfam_1"/>
    <property type="match status" value="1"/>
</dbReference>
<evidence type="ECO:0000256" key="2">
    <source>
        <dbReference type="ARBA" id="ARBA00023002"/>
    </source>
</evidence>
<keyword evidence="3" id="KW-0520">NAD</keyword>
<dbReference type="Pfam" id="PF00106">
    <property type="entry name" value="adh_short"/>
    <property type="match status" value="1"/>
</dbReference>
<evidence type="ECO:0000313" key="5">
    <source>
        <dbReference type="EMBL" id="GAA1839954.1"/>
    </source>
</evidence>
<dbReference type="InterPro" id="IPR023985">
    <property type="entry name" value="SDR_subfam_1"/>
</dbReference>
<evidence type="ECO:0000313" key="6">
    <source>
        <dbReference type="Proteomes" id="UP001500449"/>
    </source>
</evidence>
<dbReference type="PRINTS" id="PR00081">
    <property type="entry name" value="GDHRDH"/>
</dbReference>
<dbReference type="InterPro" id="IPR036291">
    <property type="entry name" value="NAD(P)-bd_dom_sf"/>
</dbReference>
<dbReference type="RefSeq" id="WP_344414632.1">
    <property type="nucleotide sequence ID" value="NZ_BAAAQK010000005.1"/>
</dbReference>
<proteinExistence type="inferred from homology"/>
<dbReference type="PROSITE" id="PS00061">
    <property type="entry name" value="ADH_SHORT"/>
    <property type="match status" value="1"/>
</dbReference>
<evidence type="ECO:0000256" key="4">
    <source>
        <dbReference type="RuleBase" id="RU000363"/>
    </source>
</evidence>